<feature type="transmembrane region" description="Helical" evidence="1">
    <location>
        <begin position="71"/>
        <end position="90"/>
    </location>
</feature>
<gene>
    <name evidence="2" type="ORF">HMPREF9306_01845</name>
</gene>
<feature type="transmembrane region" description="Helical" evidence="1">
    <location>
        <begin position="122"/>
        <end position="141"/>
    </location>
</feature>
<dbReference type="InterPro" id="IPR018650">
    <property type="entry name" value="STSV1_Orf64"/>
</dbReference>
<dbReference type="OrthoDB" id="5240834at2"/>
<evidence type="ECO:0000313" key="2">
    <source>
        <dbReference type="EMBL" id="EPD32276.1"/>
    </source>
</evidence>
<dbReference type="Pfam" id="PF09852">
    <property type="entry name" value="DUF2079"/>
    <property type="match status" value="1"/>
</dbReference>
<keyword evidence="1" id="KW-1133">Transmembrane helix</keyword>
<dbReference type="STRING" id="883161.HMPREF9306_01845"/>
<feature type="transmembrane region" description="Helical" evidence="1">
    <location>
        <begin position="12"/>
        <end position="32"/>
    </location>
</feature>
<dbReference type="Proteomes" id="UP000014417">
    <property type="component" value="Unassembled WGS sequence"/>
</dbReference>
<feature type="transmembrane region" description="Helical" evidence="1">
    <location>
        <begin position="96"/>
        <end position="115"/>
    </location>
</feature>
<protein>
    <recommendedName>
        <fullName evidence="4">DUF2079 domain-containing protein</fullName>
    </recommendedName>
</protein>
<feature type="transmembrane region" description="Helical" evidence="1">
    <location>
        <begin position="172"/>
        <end position="195"/>
    </location>
</feature>
<accession>S2VZJ7</accession>
<keyword evidence="3" id="KW-1185">Reference proteome</keyword>
<keyword evidence="1" id="KW-0472">Membrane</keyword>
<feature type="transmembrane region" description="Helical" evidence="1">
    <location>
        <begin position="262"/>
        <end position="285"/>
    </location>
</feature>
<feature type="transmembrane region" description="Helical" evidence="1">
    <location>
        <begin position="331"/>
        <end position="350"/>
    </location>
</feature>
<evidence type="ECO:0000313" key="3">
    <source>
        <dbReference type="Proteomes" id="UP000014417"/>
    </source>
</evidence>
<dbReference type="EMBL" id="AGZR01000009">
    <property type="protein sequence ID" value="EPD32276.1"/>
    <property type="molecule type" value="Genomic_DNA"/>
</dbReference>
<name>S2VZJ7_9ACTN</name>
<organism evidence="2 3">
    <name type="scientific">Propionimicrobium lymphophilum ACS-093-V-SCH5</name>
    <dbReference type="NCBI Taxonomy" id="883161"/>
    <lineage>
        <taxon>Bacteria</taxon>
        <taxon>Bacillati</taxon>
        <taxon>Actinomycetota</taxon>
        <taxon>Actinomycetes</taxon>
        <taxon>Propionibacteriales</taxon>
        <taxon>Propionibacteriaceae</taxon>
        <taxon>Propionimicrobium</taxon>
    </lineage>
</organism>
<feature type="transmembrane region" description="Helical" evidence="1">
    <location>
        <begin position="305"/>
        <end position="324"/>
    </location>
</feature>
<feature type="transmembrane region" description="Helical" evidence="1">
    <location>
        <begin position="207"/>
        <end position="228"/>
    </location>
</feature>
<keyword evidence="1" id="KW-0812">Transmembrane</keyword>
<evidence type="ECO:0008006" key="4">
    <source>
        <dbReference type="Google" id="ProtNLM"/>
    </source>
</evidence>
<dbReference type="AlphaFoldDB" id="S2VZJ7"/>
<sequence length="474" mass="53124">MQTSSLKNNLWRWSGAIITLLAFSAYCWLSVIRHVDFKTAGYDVGIFDQAIRHYAHFMPPYSPLKGIDFNLLGDHFHPILILITPLYWIWDDPRVLLIVQSVLMAASIWLVWVFARRKLPGILAALVTAIYAFGWPLQAMADFEFHEIAFALPLLAWAALSLDEEHPRDRQLFASCLLLLLVREDMGACVFMLGFIRALRKPRKQGIALAAIGFVAFFLVTMVIVPAFGDGFGYWQYSVLEEGPVAILKALFLPFDKTRTLLALLIPLGFLPLFSKFSLVAMPIVLQRFLADRESLWTTEYHYNAPVWTIITMAAIPVLAKLIAKDRIRKVSTWLAAAILLAQAVLSTGINNDMFPLGTMFDRSPQLREQVSNKKKIISQIPDNVCVTASERFVPHLTDRTRVTVPGVEAPKPDFIVLHADELPHPVDESITAQDEYDKALATGYTQIAREGGSILLRSGDYQGPRTECGPLAG</sequence>
<dbReference type="HOGENOM" id="CLU_029114_0_0_11"/>
<reference evidence="2 3" key="1">
    <citation type="submission" date="2013-04" db="EMBL/GenBank/DDBJ databases">
        <title>The Genome Sequence of Propionimicrobium lymphophilum ACS-093-V-SCH5.</title>
        <authorList>
            <consortium name="The Broad Institute Genomics Platform"/>
            <person name="Earl A."/>
            <person name="Ward D."/>
            <person name="Feldgarden M."/>
            <person name="Gevers D."/>
            <person name="Saerens B."/>
            <person name="Vaneechoutte M."/>
            <person name="Walker B."/>
            <person name="Young S."/>
            <person name="Zeng Q."/>
            <person name="Gargeya S."/>
            <person name="Fitzgerald M."/>
            <person name="Haas B."/>
            <person name="Abouelleil A."/>
            <person name="Allen A.W."/>
            <person name="Alvarado L."/>
            <person name="Arachchi H.M."/>
            <person name="Berlin A.M."/>
            <person name="Chapman S.B."/>
            <person name="Gainer-Dewar J."/>
            <person name="Goldberg J."/>
            <person name="Griggs A."/>
            <person name="Gujja S."/>
            <person name="Hansen M."/>
            <person name="Howarth C."/>
            <person name="Imamovic A."/>
            <person name="Ireland A."/>
            <person name="Larimer J."/>
            <person name="McCowan C."/>
            <person name="Murphy C."/>
            <person name="Pearson M."/>
            <person name="Poon T.W."/>
            <person name="Priest M."/>
            <person name="Roberts A."/>
            <person name="Saif S."/>
            <person name="Shea T."/>
            <person name="Sisk P."/>
            <person name="Sykes S."/>
            <person name="Wortman J."/>
            <person name="Nusbaum C."/>
            <person name="Birren B."/>
        </authorList>
    </citation>
    <scope>NUCLEOTIDE SEQUENCE [LARGE SCALE GENOMIC DNA]</scope>
    <source>
        <strain evidence="2 3">ACS-093-V-SCH5</strain>
    </source>
</reference>
<dbReference type="PATRIC" id="fig|883161.3.peg.1832"/>
<evidence type="ECO:0000256" key="1">
    <source>
        <dbReference type="SAM" id="Phobius"/>
    </source>
</evidence>
<feature type="transmembrane region" description="Helical" evidence="1">
    <location>
        <begin position="234"/>
        <end position="255"/>
    </location>
</feature>
<comment type="caution">
    <text evidence="2">The sequence shown here is derived from an EMBL/GenBank/DDBJ whole genome shotgun (WGS) entry which is preliminary data.</text>
</comment>
<proteinExistence type="predicted"/>